<dbReference type="Proteomes" id="UP000422764">
    <property type="component" value="Chromosome"/>
</dbReference>
<dbReference type="Gene3D" id="1.10.150.20">
    <property type="entry name" value="5' to 3' exonuclease, C-terminal subdomain"/>
    <property type="match status" value="2"/>
</dbReference>
<dbReference type="InterPro" id="IPR002421">
    <property type="entry name" value="5-3_exonuclease"/>
</dbReference>
<dbReference type="NCBIfam" id="NF004397">
    <property type="entry name" value="PRK05755.1"/>
    <property type="match status" value="1"/>
</dbReference>
<evidence type="ECO:0000313" key="20">
    <source>
        <dbReference type="Proteomes" id="UP000422764"/>
    </source>
</evidence>
<dbReference type="PROSITE" id="PS00447">
    <property type="entry name" value="DNA_POLYMERASE_A"/>
    <property type="match status" value="1"/>
</dbReference>
<dbReference type="InterPro" id="IPR001098">
    <property type="entry name" value="DNA-dir_DNA_pol_A_palm_dom"/>
</dbReference>
<gene>
    <name evidence="16 19" type="primary">polA</name>
    <name evidence="19" type="ORF">GOM49_07110</name>
</gene>
<dbReference type="InterPro" id="IPR012337">
    <property type="entry name" value="RNaseH-like_sf"/>
</dbReference>
<dbReference type="InterPro" id="IPR002298">
    <property type="entry name" value="DNA_polymerase_A"/>
</dbReference>
<keyword evidence="10 16" id="KW-0269">Exonuclease</keyword>
<dbReference type="CDD" id="cd06140">
    <property type="entry name" value="DNA_polA_I_Bacillus_like_exo"/>
    <property type="match status" value="1"/>
</dbReference>
<evidence type="ECO:0000256" key="8">
    <source>
        <dbReference type="ARBA" id="ARBA00022763"/>
    </source>
</evidence>
<evidence type="ECO:0000313" key="19">
    <source>
        <dbReference type="EMBL" id="QGU94899.1"/>
    </source>
</evidence>
<evidence type="ECO:0000256" key="1">
    <source>
        <dbReference type="ARBA" id="ARBA00007705"/>
    </source>
</evidence>
<dbReference type="InterPro" id="IPR008918">
    <property type="entry name" value="HhH2"/>
</dbReference>
<evidence type="ECO:0000256" key="12">
    <source>
        <dbReference type="ARBA" id="ARBA00023125"/>
    </source>
</evidence>
<dbReference type="FunFam" id="1.20.1060.10:FF:000001">
    <property type="entry name" value="DNA polymerase I"/>
    <property type="match status" value="1"/>
</dbReference>
<dbReference type="EC" id="2.7.7.7" evidence="2 15"/>
<evidence type="ECO:0000256" key="15">
    <source>
        <dbReference type="NCBIfam" id="TIGR00593"/>
    </source>
</evidence>
<dbReference type="GO" id="GO:0003677">
    <property type="term" value="F:DNA binding"/>
    <property type="evidence" value="ECO:0007669"/>
    <property type="project" value="UniProtKB-UniRule"/>
</dbReference>
<dbReference type="PANTHER" id="PTHR10133:SF27">
    <property type="entry name" value="DNA POLYMERASE NU"/>
    <property type="match status" value="1"/>
</dbReference>
<protein>
    <recommendedName>
        <fullName evidence="3 15">DNA polymerase I</fullName>
        <ecNumber evidence="2 15">2.7.7.7</ecNumber>
    </recommendedName>
</protein>
<dbReference type="PANTHER" id="PTHR10133">
    <property type="entry name" value="DNA POLYMERASE I"/>
    <property type="match status" value="1"/>
</dbReference>
<evidence type="ECO:0000256" key="2">
    <source>
        <dbReference type="ARBA" id="ARBA00012417"/>
    </source>
</evidence>
<dbReference type="Gene3D" id="3.30.420.10">
    <property type="entry name" value="Ribonuclease H-like superfamily/Ribonuclease H"/>
    <property type="match status" value="1"/>
</dbReference>
<keyword evidence="6 16" id="KW-0235">DNA replication</keyword>
<feature type="domain" description="DNA-directed DNA polymerase family A palm" evidence="18">
    <location>
        <begin position="638"/>
        <end position="845"/>
    </location>
</feature>
<dbReference type="GO" id="GO:0006302">
    <property type="term" value="P:double-strand break repair"/>
    <property type="evidence" value="ECO:0007669"/>
    <property type="project" value="TreeGrafter"/>
</dbReference>
<sequence>MKKERLLILDGHSLMYRAFFALPDLTNSEGMHTNAIYGFIKMLLKMKEEINPDYIVTSFDRKAPTFRHKEYDEYKAGREKMPPELKEQFSVLKQLLEKLAINIFEIDGFEADDLIGTLSRFAEERGIEVYIVTGDRDALQLATDNVKVVINKKGMSEKEIYDKNRMIEEYGVTPTQFIDVKGLMGDKSDNIPGVPGIGTKTAFKLIKEYGSVEKLLENLDNISGKKMKENLMENREQAIFSKRLATIVTDVPIYISLEDIKSKEAYDVNGVKELFKKLEFKSLLEKLEEKDRADSKEEIYEAKDNYSVKAEYEEIKTIKEFSELVRNINSTVYLQFSFIDAAVYSKAEFDKIYLMYENKVYIIHVKDIKEENSNALLSVLREIFEDEKIEKICHDSKMAYVVLRKNKVELKGVIFDTKIAAYLIEPSSKDYILKEMVEERLKVNILGEEESVRINETYYIKNLYDSLKEEVNKLNMDKLLYNVELPLVEVLAFMECEGFKVDEENLNEIGKRFKIEIEALEKEIYSLADEEFNIKSPKQLGKILFEKLDLPAVKKTKTGYSTNAEVLEKLKDKHPIISKILEYRQITKLDSTYVEGLKNVIDEDGKIHSSFNQTVTTTGRLSSTEPNLQNIPIKHEMGREIRKVFVPNNEDSVILSADYSQIELRVLAHIAEDEKLIGAFKSHKDIHTMTASEVFKVPAEEVTSLMRSNAKAVNFGIVYGIGAFSLSEDIHVSRKEAQEFINTYFDRYPNIKKYIDNTIKQAEKDGFVTTIMNRIRHIQEIQSKNKVIRALGERLAMNTPIQGSAADIIKLAMVNVYKELNKRRLKSTLILQVHDELILNVYKDELEEVKKLVVNEMENVMELSVPLEADVNVGNSWYEAK</sequence>
<comment type="function">
    <text evidence="16">In addition to polymerase activity, this DNA polymerase exhibits 5'-3' exonuclease activity.</text>
</comment>
<proteinExistence type="inferred from homology"/>
<accession>A0A6I6EMK1</accession>
<dbReference type="FunFam" id="3.40.50.1010:FF:000001">
    <property type="entry name" value="DNA polymerase I"/>
    <property type="match status" value="1"/>
</dbReference>
<dbReference type="EMBL" id="CP046522">
    <property type="protein sequence ID" value="QGU94899.1"/>
    <property type="molecule type" value="Genomic_DNA"/>
</dbReference>
<dbReference type="Gene3D" id="3.30.70.370">
    <property type="match status" value="1"/>
</dbReference>
<comment type="subunit">
    <text evidence="16">Single-chain monomer with multiple functions.</text>
</comment>
<keyword evidence="13 16" id="KW-0234">DNA repair</keyword>
<dbReference type="InterPro" id="IPR029060">
    <property type="entry name" value="PIN-like_dom_sf"/>
</dbReference>
<keyword evidence="7" id="KW-0540">Nuclease</keyword>
<dbReference type="SUPFAM" id="SSF56672">
    <property type="entry name" value="DNA/RNA polymerases"/>
    <property type="match status" value="1"/>
</dbReference>
<dbReference type="SMART" id="SM00279">
    <property type="entry name" value="HhH2"/>
    <property type="match status" value="1"/>
</dbReference>
<dbReference type="InterPro" id="IPR020045">
    <property type="entry name" value="DNA_polI_H3TH"/>
</dbReference>
<keyword evidence="12 16" id="KW-0238">DNA-binding</keyword>
<keyword evidence="5 16" id="KW-0548">Nucleotidyltransferase</keyword>
<dbReference type="GO" id="GO:0008409">
    <property type="term" value="F:5'-3' exonuclease activity"/>
    <property type="evidence" value="ECO:0007669"/>
    <property type="project" value="UniProtKB-UniRule"/>
</dbReference>
<dbReference type="SUPFAM" id="SSF88723">
    <property type="entry name" value="PIN domain-like"/>
    <property type="match status" value="1"/>
</dbReference>
<evidence type="ECO:0000256" key="16">
    <source>
        <dbReference type="RuleBase" id="RU004460"/>
    </source>
</evidence>
<dbReference type="InterPro" id="IPR018320">
    <property type="entry name" value="DNA_polymerase_1"/>
</dbReference>
<keyword evidence="4 16" id="KW-0808">Transferase</keyword>
<dbReference type="Pfam" id="PF01367">
    <property type="entry name" value="5_3_exonuc"/>
    <property type="match status" value="1"/>
</dbReference>
<evidence type="ECO:0000256" key="3">
    <source>
        <dbReference type="ARBA" id="ARBA00020311"/>
    </source>
</evidence>
<evidence type="ECO:0000256" key="7">
    <source>
        <dbReference type="ARBA" id="ARBA00022722"/>
    </source>
</evidence>
<dbReference type="GO" id="GO:0003887">
    <property type="term" value="F:DNA-directed DNA polymerase activity"/>
    <property type="evidence" value="ECO:0007669"/>
    <property type="project" value="UniProtKB-UniRule"/>
</dbReference>
<dbReference type="PRINTS" id="PR00868">
    <property type="entry name" value="DNAPOLI"/>
</dbReference>
<dbReference type="FunFam" id="1.10.150.20:FF:000003">
    <property type="entry name" value="DNA polymerase I"/>
    <property type="match status" value="1"/>
</dbReference>
<evidence type="ECO:0000256" key="9">
    <source>
        <dbReference type="ARBA" id="ARBA00022801"/>
    </source>
</evidence>
<evidence type="ECO:0000259" key="18">
    <source>
        <dbReference type="SMART" id="SM00482"/>
    </source>
</evidence>
<dbReference type="Pfam" id="PF22619">
    <property type="entry name" value="DNA_polI_exo1"/>
    <property type="match status" value="1"/>
</dbReference>
<dbReference type="NCBIfam" id="TIGR00593">
    <property type="entry name" value="pola"/>
    <property type="match status" value="1"/>
</dbReference>
<organism evidence="19 20">
    <name type="scientific">Clostridium bovifaecis</name>
    <dbReference type="NCBI Taxonomy" id="2184719"/>
    <lineage>
        <taxon>Bacteria</taxon>
        <taxon>Bacillati</taxon>
        <taxon>Bacillota</taxon>
        <taxon>Clostridia</taxon>
        <taxon>Eubacteriales</taxon>
        <taxon>Clostridiaceae</taxon>
        <taxon>Clostridium</taxon>
    </lineage>
</organism>
<dbReference type="Gene3D" id="3.40.50.1010">
    <property type="entry name" value="5'-nuclease"/>
    <property type="match status" value="1"/>
</dbReference>
<keyword evidence="20" id="KW-1185">Reference proteome</keyword>
<dbReference type="Pfam" id="PF02739">
    <property type="entry name" value="5_3_exonuc_N"/>
    <property type="match status" value="1"/>
</dbReference>
<dbReference type="Gene3D" id="1.20.1060.10">
    <property type="entry name" value="Taq DNA Polymerase, Chain T, domain 4"/>
    <property type="match status" value="1"/>
</dbReference>
<dbReference type="InterPro" id="IPR019760">
    <property type="entry name" value="DNA-dir_DNA_pol_A_CS"/>
</dbReference>
<feature type="domain" description="5'-3' exonuclease" evidence="17">
    <location>
        <begin position="2"/>
        <end position="263"/>
    </location>
</feature>
<comment type="similarity">
    <text evidence="1 16">Belongs to the DNA polymerase type-A family.</text>
</comment>
<dbReference type="CDD" id="cd09859">
    <property type="entry name" value="PIN_53EXO"/>
    <property type="match status" value="1"/>
</dbReference>
<name>A0A6I6EMK1_9CLOT</name>
<evidence type="ECO:0000256" key="10">
    <source>
        <dbReference type="ARBA" id="ARBA00022839"/>
    </source>
</evidence>
<keyword evidence="8 16" id="KW-0227">DNA damage</keyword>
<evidence type="ECO:0000256" key="14">
    <source>
        <dbReference type="ARBA" id="ARBA00049244"/>
    </source>
</evidence>
<evidence type="ECO:0000256" key="13">
    <source>
        <dbReference type="ARBA" id="ARBA00023204"/>
    </source>
</evidence>
<keyword evidence="9 16" id="KW-0378">Hydrolase</keyword>
<dbReference type="InterPro" id="IPR043502">
    <property type="entry name" value="DNA/RNA_pol_sf"/>
</dbReference>
<evidence type="ECO:0000256" key="11">
    <source>
        <dbReference type="ARBA" id="ARBA00022932"/>
    </source>
</evidence>
<dbReference type="CDD" id="cd08637">
    <property type="entry name" value="DNA_pol_A_pol_I_C"/>
    <property type="match status" value="1"/>
</dbReference>
<evidence type="ECO:0000259" key="17">
    <source>
        <dbReference type="SMART" id="SM00475"/>
    </source>
</evidence>
<dbReference type="FunFam" id="1.10.150.20:FF:000002">
    <property type="entry name" value="DNA polymerase I"/>
    <property type="match status" value="1"/>
</dbReference>
<dbReference type="SUPFAM" id="SSF47807">
    <property type="entry name" value="5' to 3' exonuclease, C-terminal subdomain"/>
    <property type="match status" value="1"/>
</dbReference>
<keyword evidence="11 16" id="KW-0239">DNA-directed DNA polymerase</keyword>
<dbReference type="Pfam" id="PF00476">
    <property type="entry name" value="DNA_pol_A"/>
    <property type="match status" value="1"/>
</dbReference>
<dbReference type="SMART" id="SM00482">
    <property type="entry name" value="POLAc"/>
    <property type="match status" value="1"/>
</dbReference>
<evidence type="ECO:0000256" key="4">
    <source>
        <dbReference type="ARBA" id="ARBA00022679"/>
    </source>
</evidence>
<reference evidence="19 20" key="1">
    <citation type="submission" date="2019-12" db="EMBL/GenBank/DDBJ databases">
        <title>Genome sequenceing of Clostridium bovifaecis.</title>
        <authorList>
            <person name="Yao Y."/>
        </authorList>
    </citation>
    <scope>NUCLEOTIDE SEQUENCE [LARGE SCALE GENOMIC DNA]</scope>
    <source>
        <strain evidence="19 20">BXX</strain>
    </source>
</reference>
<dbReference type="InterPro" id="IPR036279">
    <property type="entry name" value="5-3_exonuclease_C_sf"/>
</dbReference>
<dbReference type="InterPro" id="IPR020046">
    <property type="entry name" value="5-3_exonucl_a-hlix_arch_N"/>
</dbReference>
<dbReference type="SMART" id="SM00475">
    <property type="entry name" value="53EXOc"/>
    <property type="match status" value="1"/>
</dbReference>
<dbReference type="AlphaFoldDB" id="A0A6I6EMK1"/>
<dbReference type="SUPFAM" id="SSF53098">
    <property type="entry name" value="Ribonuclease H-like"/>
    <property type="match status" value="1"/>
</dbReference>
<evidence type="ECO:0000256" key="6">
    <source>
        <dbReference type="ARBA" id="ARBA00022705"/>
    </source>
</evidence>
<dbReference type="InterPro" id="IPR054690">
    <property type="entry name" value="DNA_polI_exonuclease"/>
</dbReference>
<comment type="catalytic activity">
    <reaction evidence="14 16">
        <text>DNA(n) + a 2'-deoxyribonucleoside 5'-triphosphate = DNA(n+1) + diphosphate</text>
        <dbReference type="Rhea" id="RHEA:22508"/>
        <dbReference type="Rhea" id="RHEA-COMP:17339"/>
        <dbReference type="Rhea" id="RHEA-COMP:17340"/>
        <dbReference type="ChEBI" id="CHEBI:33019"/>
        <dbReference type="ChEBI" id="CHEBI:61560"/>
        <dbReference type="ChEBI" id="CHEBI:173112"/>
        <dbReference type="EC" id="2.7.7.7"/>
    </reaction>
</comment>
<dbReference type="GO" id="GO:0006261">
    <property type="term" value="P:DNA-templated DNA replication"/>
    <property type="evidence" value="ECO:0007669"/>
    <property type="project" value="UniProtKB-UniRule"/>
</dbReference>
<dbReference type="InterPro" id="IPR036397">
    <property type="entry name" value="RNaseH_sf"/>
</dbReference>
<dbReference type="CDD" id="cd09898">
    <property type="entry name" value="H3TH_53EXO"/>
    <property type="match status" value="1"/>
</dbReference>
<evidence type="ECO:0000256" key="5">
    <source>
        <dbReference type="ARBA" id="ARBA00022695"/>
    </source>
</evidence>